<dbReference type="PROSITE" id="PS51257">
    <property type="entry name" value="PROKAR_LIPOPROTEIN"/>
    <property type="match status" value="1"/>
</dbReference>
<keyword evidence="2" id="KW-0378">Hydrolase</keyword>
<dbReference type="EMBL" id="FOKV01000001">
    <property type="protein sequence ID" value="SFB92593.1"/>
    <property type="molecule type" value="Genomic_DNA"/>
</dbReference>
<dbReference type="CDD" id="cd16031">
    <property type="entry name" value="G6S_like"/>
    <property type="match status" value="1"/>
</dbReference>
<evidence type="ECO:0000259" key="3">
    <source>
        <dbReference type="Pfam" id="PF16347"/>
    </source>
</evidence>
<protein>
    <submittedName>
        <fullName evidence="4">Arylsulfatase A</fullName>
    </submittedName>
</protein>
<dbReference type="OrthoDB" id="9789742at2"/>
<dbReference type="Gene3D" id="3.40.720.10">
    <property type="entry name" value="Alkaline Phosphatase, subunit A"/>
    <property type="match status" value="1"/>
</dbReference>
<proteinExistence type="inferred from homology"/>
<dbReference type="SUPFAM" id="SSF53649">
    <property type="entry name" value="Alkaline phosphatase-like"/>
    <property type="match status" value="1"/>
</dbReference>
<organism evidence="4 5">
    <name type="scientific">Zunongwangia mangrovi</name>
    <dbReference type="NCBI Taxonomy" id="1334022"/>
    <lineage>
        <taxon>Bacteria</taxon>
        <taxon>Pseudomonadati</taxon>
        <taxon>Bacteroidota</taxon>
        <taxon>Flavobacteriia</taxon>
        <taxon>Flavobacteriales</taxon>
        <taxon>Flavobacteriaceae</taxon>
        <taxon>Zunongwangia</taxon>
    </lineage>
</organism>
<evidence type="ECO:0000256" key="2">
    <source>
        <dbReference type="ARBA" id="ARBA00022801"/>
    </source>
</evidence>
<accession>A0A1I1F618</accession>
<dbReference type="RefSeq" id="WP_092540687.1">
    <property type="nucleotide sequence ID" value="NZ_FOKV01000001.1"/>
</dbReference>
<dbReference type="GO" id="GO:0016787">
    <property type="term" value="F:hydrolase activity"/>
    <property type="evidence" value="ECO:0007669"/>
    <property type="project" value="UniProtKB-KW"/>
</dbReference>
<gene>
    <name evidence="4" type="ORF">SAMN04487907_1011206</name>
</gene>
<feature type="domain" description="N-sulphoglucosamine sulphohydrolase C-terminal" evidence="3">
    <location>
        <begin position="359"/>
        <end position="511"/>
    </location>
</feature>
<keyword evidence="5" id="KW-1185">Reference proteome</keyword>
<dbReference type="Proteomes" id="UP000199438">
    <property type="component" value="Unassembled WGS sequence"/>
</dbReference>
<dbReference type="InterPro" id="IPR032506">
    <property type="entry name" value="SGSH_C"/>
</dbReference>
<dbReference type="PROSITE" id="PS00523">
    <property type="entry name" value="SULFATASE_1"/>
    <property type="match status" value="1"/>
</dbReference>
<dbReference type="PANTHER" id="PTHR43108:SF6">
    <property type="entry name" value="N-SULPHOGLUCOSAMINE SULPHOHYDROLASE"/>
    <property type="match status" value="1"/>
</dbReference>
<reference evidence="5" key="1">
    <citation type="submission" date="2016-10" db="EMBL/GenBank/DDBJ databases">
        <authorList>
            <person name="Varghese N."/>
            <person name="Submissions S."/>
        </authorList>
    </citation>
    <scope>NUCLEOTIDE SEQUENCE [LARGE SCALE GENOMIC DNA]</scope>
    <source>
        <strain evidence="5">DSM 24499</strain>
    </source>
</reference>
<comment type="similarity">
    <text evidence="1">Belongs to the sulfatase family.</text>
</comment>
<name>A0A1I1F618_9FLAO</name>
<evidence type="ECO:0000313" key="4">
    <source>
        <dbReference type="EMBL" id="SFB92593.1"/>
    </source>
</evidence>
<dbReference type="InterPro" id="IPR017850">
    <property type="entry name" value="Alkaline_phosphatase_core_sf"/>
</dbReference>
<dbReference type="STRING" id="1334022.SAMN04487907_1011206"/>
<sequence>MKLRFLYFVVLISFFSCKEEKGNAAEEKSTSKKPNIVFIMADDHAVKAISAYGSEIGKLAPTPNIDRLATNGAIFRQNYNTNSLCGPSRAVILTGKHSHENGFRMNGEQFDNSQQTMPKIFRNNGYQTAVIGKWHLAGKPTGFDYWKILEDQGKYYNPDFITEEDTARVEGYATDLITDYSLDWLKQRDTSKPFFLMVQHKAPHRNWMPALRHVNKYDSFQFPLPDSYFPDFENQEAAEEQLMTIYEDMYEGHDLKMSKAKGTDELASNPWTDDFDRMTAEQRNQWNEAYRPENDAFWEKDLHDEDLARYKGQRYLKDYMATIASVDEGVGRILDYLESQGLDENTLVVYTSDQGFYLGENGWFDKRFMYEPSFRMPLLMQLPGEIPQQSEVNAMTQNLDFAPTFLDMAGIEIPEDMQGISFKDVVFGQKEELDRDAIYYHYYDWPAFHMVKRHYGIKTERYKIMHFYDDNDAWEFYDLQEDPKEKNNLIDNPEYQGEIEMMKQKLDSVQQYYSVTEKEFEKASEKNIENAYRNFERMRGKPIE</sequence>
<dbReference type="AlphaFoldDB" id="A0A1I1F618"/>
<dbReference type="PROSITE" id="PS00149">
    <property type="entry name" value="SULFATASE_2"/>
    <property type="match status" value="1"/>
</dbReference>
<dbReference type="InterPro" id="IPR024607">
    <property type="entry name" value="Sulfatase_CS"/>
</dbReference>
<evidence type="ECO:0000313" key="5">
    <source>
        <dbReference type="Proteomes" id="UP000199438"/>
    </source>
</evidence>
<dbReference type="PANTHER" id="PTHR43108">
    <property type="entry name" value="N-ACETYLGLUCOSAMINE-6-SULFATASE FAMILY MEMBER"/>
    <property type="match status" value="1"/>
</dbReference>
<evidence type="ECO:0000256" key="1">
    <source>
        <dbReference type="ARBA" id="ARBA00008779"/>
    </source>
</evidence>
<dbReference type="Pfam" id="PF16347">
    <property type="entry name" value="SGSH_C"/>
    <property type="match status" value="1"/>
</dbReference>